<evidence type="ECO:0000313" key="1">
    <source>
        <dbReference type="EMBL" id="KAK9302453.1"/>
    </source>
</evidence>
<accession>A0AAW0ZZM2</accession>
<dbReference type="EMBL" id="JAWNGG020000095">
    <property type="protein sequence ID" value="KAK9302453.1"/>
    <property type="molecule type" value="Genomic_DNA"/>
</dbReference>
<name>A0AAW0ZZM2_9HYME</name>
<gene>
    <name evidence="1" type="ORF">QLX08_005527</name>
</gene>
<reference evidence="1 2" key="1">
    <citation type="submission" date="2024-05" db="EMBL/GenBank/DDBJ databases">
        <title>The nuclear and mitochondrial genome assemblies of Tetragonisca angustula (Apidae: Meliponini), a tiny yet remarkable pollinator in the Neotropics.</title>
        <authorList>
            <person name="Ferrari R."/>
            <person name="Ricardo P.C."/>
            <person name="Dias F.C."/>
            <person name="Araujo N.S."/>
            <person name="Soares D.O."/>
            <person name="Zhou Q.-S."/>
            <person name="Zhu C.-D."/>
            <person name="Coutinho L."/>
            <person name="Airas M.C."/>
            <person name="Batista T.M."/>
        </authorList>
    </citation>
    <scope>NUCLEOTIDE SEQUENCE [LARGE SCALE GENOMIC DNA]</scope>
    <source>
        <strain evidence="1">ASF017062</strain>
        <tissue evidence="1">Abdomen</tissue>
    </source>
</reference>
<evidence type="ECO:0000313" key="2">
    <source>
        <dbReference type="Proteomes" id="UP001432146"/>
    </source>
</evidence>
<organism evidence="1 2">
    <name type="scientific">Tetragonisca angustula</name>
    <dbReference type="NCBI Taxonomy" id="166442"/>
    <lineage>
        <taxon>Eukaryota</taxon>
        <taxon>Metazoa</taxon>
        <taxon>Ecdysozoa</taxon>
        <taxon>Arthropoda</taxon>
        <taxon>Hexapoda</taxon>
        <taxon>Insecta</taxon>
        <taxon>Pterygota</taxon>
        <taxon>Neoptera</taxon>
        <taxon>Endopterygota</taxon>
        <taxon>Hymenoptera</taxon>
        <taxon>Apocrita</taxon>
        <taxon>Aculeata</taxon>
        <taxon>Apoidea</taxon>
        <taxon>Anthophila</taxon>
        <taxon>Apidae</taxon>
        <taxon>Tetragonisca</taxon>
    </lineage>
</organism>
<keyword evidence="2" id="KW-1185">Reference proteome</keyword>
<comment type="caution">
    <text evidence="1">The sequence shown here is derived from an EMBL/GenBank/DDBJ whole genome shotgun (WGS) entry which is preliminary data.</text>
</comment>
<protein>
    <submittedName>
        <fullName evidence="1">Uncharacterized protein</fullName>
    </submittedName>
</protein>
<dbReference type="AlphaFoldDB" id="A0AAW0ZZM2"/>
<dbReference type="Proteomes" id="UP001432146">
    <property type="component" value="Unassembled WGS sequence"/>
</dbReference>
<proteinExistence type="predicted"/>
<sequence>MVQMARYNEAKGDAKFLDKPEGQREKMERGEEKETFILECCRFSRKGHRLLELYRRVPICRTGRNLCRRKEPKKLKSKLPEGYVWKCQPAIRENRRGRTKGGIITGVIKKWEVKEERKKGKGVVQRKAKIEGKVWNIRMVYCGEGIKKQNVNEVVSKEEENETIIGRD</sequence>